<feature type="transmembrane region" description="Helical" evidence="1">
    <location>
        <begin position="237"/>
        <end position="265"/>
    </location>
</feature>
<protein>
    <submittedName>
        <fullName evidence="3">PH domain-containing protein</fullName>
    </submittedName>
</protein>
<evidence type="ECO:0000259" key="2">
    <source>
        <dbReference type="Pfam" id="PF03703"/>
    </source>
</evidence>
<reference evidence="3 4" key="1">
    <citation type="submission" date="2019-06" db="EMBL/GenBank/DDBJ databases">
        <title>Lysobacter alkalisoli sp. nov. isolated from saline-alkali soil.</title>
        <authorList>
            <person name="Sun J.-Q."/>
            <person name="Xu L."/>
        </authorList>
    </citation>
    <scope>NUCLEOTIDE SEQUENCE [LARGE SCALE GENOMIC DNA]</scope>
    <source>
        <strain evidence="3 4">SJ-36</strain>
    </source>
</reference>
<sequence>MTTDPEAAPQQVTAGDADHRLHPMSWLFVTVQYIKAFIVPLVVVVVFGRRGEGMHELWGLLGVVGLVGASLWRYWTYRYGVVGDALVVRSGRLERSLRVIPFARIHNVGLEQNLLHRLFGVAEVRLESAGGQKPEAEMRVLKLADALALEALIRHRGQAADAGADQAMASATPLLHLPAGEIVRLGLISNRGMVVVAAAVAAVFQFGGGNLIEDYAEQSARHALGWANGHQLGTGEYAFAAITLLLVLLALVRLLSVLLALLQFFGFTLSEHGRRLTVERGLLARWRTSASRRRIQAWTLRETLLHRLFRRRSLEVDTAVSQQGQQQRALRDVAPVATPGVCDALIDHLLPKGDWTALHWQSVPDVAWWRLFLPALMWNALLTAIVCSGFGRWGLLLLLWLPWSAFKARQHARRIGYALGSELVAVREGWWSRHWRFAEIDKLQALQLVRSPVDRHFGTATLRLDTAGAHATAPPLRIRFLPESEARELLARLSQELRRRPLRW</sequence>
<dbReference type="PANTHER" id="PTHR34473">
    <property type="entry name" value="UPF0699 TRANSMEMBRANE PROTEIN YDBS"/>
    <property type="match status" value="1"/>
</dbReference>
<feature type="domain" description="YdbS-like PH" evidence="2">
    <location>
        <begin position="269"/>
        <end position="321"/>
    </location>
</feature>
<feature type="transmembrane region" description="Helical" evidence="1">
    <location>
        <begin position="376"/>
        <end position="401"/>
    </location>
</feature>
<organism evidence="3 4">
    <name type="scientific">Marilutibacter alkalisoli</name>
    <dbReference type="NCBI Taxonomy" id="2591633"/>
    <lineage>
        <taxon>Bacteria</taxon>
        <taxon>Pseudomonadati</taxon>
        <taxon>Pseudomonadota</taxon>
        <taxon>Gammaproteobacteria</taxon>
        <taxon>Lysobacterales</taxon>
        <taxon>Lysobacteraceae</taxon>
        <taxon>Marilutibacter</taxon>
    </lineage>
</organism>
<dbReference type="PIRSF" id="PIRSF026631">
    <property type="entry name" value="UCP026631"/>
    <property type="match status" value="1"/>
</dbReference>
<dbReference type="InterPro" id="IPR005182">
    <property type="entry name" value="YdbS-like_PH"/>
</dbReference>
<keyword evidence="1" id="KW-1133">Transmembrane helix</keyword>
<dbReference type="Pfam" id="PF03703">
    <property type="entry name" value="bPH_2"/>
    <property type="match status" value="3"/>
</dbReference>
<name>A0A514BW94_9GAMM</name>
<dbReference type="PANTHER" id="PTHR34473:SF2">
    <property type="entry name" value="UPF0699 TRANSMEMBRANE PROTEIN YDBT"/>
    <property type="match status" value="1"/>
</dbReference>
<dbReference type="AlphaFoldDB" id="A0A514BW94"/>
<keyword evidence="4" id="KW-1185">Reference proteome</keyword>
<evidence type="ECO:0000313" key="4">
    <source>
        <dbReference type="Proteomes" id="UP000317199"/>
    </source>
</evidence>
<keyword evidence="1" id="KW-0472">Membrane</keyword>
<dbReference type="KEGG" id="lyj:FKV23_15165"/>
<keyword evidence="1" id="KW-0812">Transmembrane</keyword>
<feature type="domain" description="YdbS-like PH" evidence="2">
    <location>
        <begin position="74"/>
        <end position="151"/>
    </location>
</feature>
<dbReference type="OrthoDB" id="240564at2"/>
<dbReference type="RefSeq" id="WP_141624611.1">
    <property type="nucleotide sequence ID" value="NZ_CP041242.1"/>
</dbReference>
<feature type="transmembrane region" description="Helical" evidence="1">
    <location>
        <begin position="57"/>
        <end position="75"/>
    </location>
</feature>
<dbReference type="InterPro" id="IPR014529">
    <property type="entry name" value="UCP026631"/>
</dbReference>
<gene>
    <name evidence="3" type="ORF">FKV23_15165</name>
</gene>
<evidence type="ECO:0000256" key="1">
    <source>
        <dbReference type="SAM" id="Phobius"/>
    </source>
</evidence>
<feature type="transmembrane region" description="Helical" evidence="1">
    <location>
        <begin position="26"/>
        <end position="48"/>
    </location>
</feature>
<feature type="transmembrane region" description="Helical" evidence="1">
    <location>
        <begin position="193"/>
        <end position="212"/>
    </location>
</feature>
<accession>A0A514BW94</accession>
<dbReference type="Proteomes" id="UP000317199">
    <property type="component" value="Chromosome"/>
</dbReference>
<dbReference type="EMBL" id="CP041242">
    <property type="protein sequence ID" value="QDH71279.1"/>
    <property type="molecule type" value="Genomic_DNA"/>
</dbReference>
<feature type="domain" description="YdbS-like PH" evidence="2">
    <location>
        <begin position="413"/>
        <end position="492"/>
    </location>
</feature>
<proteinExistence type="predicted"/>
<evidence type="ECO:0000313" key="3">
    <source>
        <dbReference type="EMBL" id="QDH71279.1"/>
    </source>
</evidence>